<proteinExistence type="predicted"/>
<accession>A0A917ZPV3</accession>
<reference evidence="1 2" key="1">
    <citation type="journal article" date="2014" name="Int. J. Syst. Evol. Microbiol.">
        <title>Complete genome sequence of Corynebacterium casei LMG S-19264T (=DSM 44701T), isolated from a smear-ripened cheese.</title>
        <authorList>
            <consortium name="US DOE Joint Genome Institute (JGI-PGF)"/>
            <person name="Walter F."/>
            <person name="Albersmeier A."/>
            <person name="Kalinowski J."/>
            <person name="Ruckert C."/>
        </authorList>
    </citation>
    <scope>NUCLEOTIDE SEQUENCE [LARGE SCALE GENOMIC DNA]</scope>
    <source>
        <strain evidence="1 2">CGMCC 1.7286</strain>
    </source>
</reference>
<dbReference type="AlphaFoldDB" id="A0A917ZPV3"/>
<comment type="caution">
    <text evidence="1">The sequence shown here is derived from an EMBL/GenBank/DDBJ whole genome shotgun (WGS) entry which is preliminary data.</text>
</comment>
<keyword evidence="2" id="KW-1185">Reference proteome</keyword>
<dbReference type="Pfam" id="PF06147">
    <property type="entry name" value="DUF968"/>
    <property type="match status" value="1"/>
</dbReference>
<dbReference type="Proteomes" id="UP000599578">
    <property type="component" value="Unassembled WGS sequence"/>
</dbReference>
<dbReference type="EMBL" id="BMLT01000021">
    <property type="protein sequence ID" value="GGO89106.1"/>
    <property type="molecule type" value="Genomic_DNA"/>
</dbReference>
<protein>
    <submittedName>
        <fullName evidence="1">Uncharacterized protein</fullName>
    </submittedName>
</protein>
<name>A0A917ZPV3_9GAMM</name>
<gene>
    <name evidence="1" type="ORF">GCM10011348_46080</name>
</gene>
<dbReference type="InterPro" id="IPR010373">
    <property type="entry name" value="DUF968"/>
</dbReference>
<evidence type="ECO:0000313" key="1">
    <source>
        <dbReference type="EMBL" id="GGO89106.1"/>
    </source>
</evidence>
<sequence>MSWVKQQACVVCQSWPCVAHHCEGATWAHNKVKCGHWFILPLCEFHDGVVTQGSRRVFRERFGTQADLWLELIEQAPILPPAEVVEAVQDWGR</sequence>
<organism evidence="1 2">
    <name type="scientific">Marinobacterium nitratireducens</name>
    <dbReference type="NCBI Taxonomy" id="518897"/>
    <lineage>
        <taxon>Bacteria</taxon>
        <taxon>Pseudomonadati</taxon>
        <taxon>Pseudomonadota</taxon>
        <taxon>Gammaproteobacteria</taxon>
        <taxon>Oceanospirillales</taxon>
        <taxon>Oceanospirillaceae</taxon>
        <taxon>Marinobacterium</taxon>
    </lineage>
</organism>
<evidence type="ECO:0000313" key="2">
    <source>
        <dbReference type="Proteomes" id="UP000599578"/>
    </source>
</evidence>